<comment type="caution">
    <text evidence="2">The sequence shown here is derived from an EMBL/GenBank/DDBJ whole genome shotgun (WGS) entry which is preliminary data.</text>
</comment>
<dbReference type="Proteomes" id="UP000780690">
    <property type="component" value="Unassembled WGS sequence"/>
</dbReference>
<keyword evidence="3" id="KW-1185">Reference proteome</keyword>
<keyword evidence="1" id="KW-0812">Transmembrane</keyword>
<evidence type="ECO:0000313" key="3">
    <source>
        <dbReference type="Proteomes" id="UP000780690"/>
    </source>
</evidence>
<protein>
    <recommendedName>
        <fullName evidence="4">Hemolysin XhlA</fullName>
    </recommendedName>
</protein>
<reference evidence="2 3" key="1">
    <citation type="journal article" date="2019" name="bioRxiv">
        <title>Bacteria contribute to plant secondary compound degradation in a generalist herbivore system.</title>
        <authorList>
            <person name="Francoeur C.B."/>
            <person name="Khadempour L."/>
            <person name="Moreira-Soto R.D."/>
            <person name="Gotting K."/>
            <person name="Book A.J."/>
            <person name="Pinto-Tomas A.A."/>
            <person name="Keefover-Ring K."/>
            <person name="Currie C.R."/>
        </authorList>
    </citation>
    <scope>NUCLEOTIDE SEQUENCE [LARGE SCALE GENOMIC DNA]</scope>
    <source>
        <strain evidence="2 3">Acro-805</strain>
    </source>
</reference>
<organism evidence="2 3">
    <name type="scientific">Candidatus Pantoea formicae</name>
    <dbReference type="NCBI Taxonomy" id="2608355"/>
    <lineage>
        <taxon>Bacteria</taxon>
        <taxon>Pseudomonadati</taxon>
        <taxon>Pseudomonadota</taxon>
        <taxon>Gammaproteobacteria</taxon>
        <taxon>Enterobacterales</taxon>
        <taxon>Erwiniaceae</taxon>
        <taxon>Pantoea</taxon>
    </lineage>
</organism>
<evidence type="ECO:0008006" key="4">
    <source>
        <dbReference type="Google" id="ProtNLM"/>
    </source>
</evidence>
<proteinExistence type="predicted"/>
<evidence type="ECO:0000256" key="1">
    <source>
        <dbReference type="SAM" id="Phobius"/>
    </source>
</evidence>
<evidence type="ECO:0000313" key="2">
    <source>
        <dbReference type="EMBL" id="NIF01656.1"/>
    </source>
</evidence>
<keyword evidence="1" id="KW-1133">Transmembrane helix</keyword>
<accession>A0ABX0R268</accession>
<gene>
    <name evidence="2" type="ORF">F3J38_16560</name>
</gene>
<dbReference type="EMBL" id="VWXD01000005">
    <property type="protein sequence ID" value="NIF01656.1"/>
    <property type="molecule type" value="Genomic_DNA"/>
</dbReference>
<feature type="transmembrane region" description="Helical" evidence="1">
    <location>
        <begin position="56"/>
        <end position="75"/>
    </location>
</feature>
<sequence>MEMRIEKVEADIDELKKDMSIVKTDIAVIKSNYVTKGDLHQEIAKIHVEMIKQTKWILGGILSTAGISLAIARWLF</sequence>
<keyword evidence="1" id="KW-0472">Membrane</keyword>
<name>A0ABX0R268_9GAMM</name>